<dbReference type="InterPro" id="IPR035965">
    <property type="entry name" value="PAS-like_dom_sf"/>
</dbReference>
<dbReference type="InterPro" id="IPR003594">
    <property type="entry name" value="HATPase_dom"/>
</dbReference>
<evidence type="ECO:0000256" key="1">
    <source>
        <dbReference type="ARBA" id="ARBA00000085"/>
    </source>
</evidence>
<dbReference type="CDD" id="cd00130">
    <property type="entry name" value="PAS"/>
    <property type="match status" value="2"/>
</dbReference>
<evidence type="ECO:0000256" key="12">
    <source>
        <dbReference type="SAM" id="Phobius"/>
    </source>
</evidence>
<dbReference type="Gene3D" id="1.10.287.130">
    <property type="match status" value="1"/>
</dbReference>
<evidence type="ECO:0000256" key="2">
    <source>
        <dbReference type="ARBA" id="ARBA00004236"/>
    </source>
</evidence>
<dbReference type="PRINTS" id="PR00344">
    <property type="entry name" value="BCTRLSENSOR"/>
</dbReference>
<dbReference type="PANTHER" id="PTHR43065">
    <property type="entry name" value="SENSOR HISTIDINE KINASE"/>
    <property type="match status" value="1"/>
</dbReference>
<dbReference type="SMART" id="SM00448">
    <property type="entry name" value="REC"/>
    <property type="match status" value="1"/>
</dbReference>
<evidence type="ECO:0000259" key="15">
    <source>
        <dbReference type="PROSITE" id="PS50112"/>
    </source>
</evidence>
<evidence type="ECO:0000313" key="18">
    <source>
        <dbReference type="Proteomes" id="UP000624709"/>
    </source>
</evidence>
<keyword evidence="12" id="KW-1133">Transmembrane helix</keyword>
<dbReference type="SUPFAM" id="SSF55874">
    <property type="entry name" value="ATPase domain of HSP90 chaperone/DNA topoisomerase II/histidine kinase"/>
    <property type="match status" value="1"/>
</dbReference>
<dbReference type="NCBIfam" id="TIGR00229">
    <property type="entry name" value="sensory_box"/>
    <property type="match status" value="2"/>
</dbReference>
<dbReference type="InterPro" id="IPR005467">
    <property type="entry name" value="His_kinase_dom"/>
</dbReference>
<evidence type="ECO:0000256" key="3">
    <source>
        <dbReference type="ARBA" id="ARBA00012438"/>
    </source>
</evidence>
<reference evidence="17 18" key="1">
    <citation type="submission" date="2021-01" db="EMBL/GenBank/DDBJ databases">
        <title>Whole genome shotgun sequence of Actinoplanes palleronii NBRC 14916.</title>
        <authorList>
            <person name="Komaki H."/>
            <person name="Tamura T."/>
        </authorList>
    </citation>
    <scope>NUCLEOTIDE SEQUENCE [LARGE SCALE GENOMIC DNA]</scope>
    <source>
        <strain evidence="17 18">NBRC 14916</strain>
    </source>
</reference>
<evidence type="ECO:0000256" key="4">
    <source>
        <dbReference type="ARBA" id="ARBA00022553"/>
    </source>
</evidence>
<evidence type="ECO:0000256" key="7">
    <source>
        <dbReference type="ARBA" id="ARBA00022777"/>
    </source>
</evidence>
<dbReference type="Pfam" id="PF02518">
    <property type="entry name" value="HATPase_c"/>
    <property type="match status" value="1"/>
</dbReference>
<dbReference type="Gene3D" id="3.30.565.10">
    <property type="entry name" value="Histidine kinase-like ATPase, C-terminal domain"/>
    <property type="match status" value="1"/>
</dbReference>
<feature type="transmembrane region" description="Helical" evidence="12">
    <location>
        <begin position="113"/>
        <end position="133"/>
    </location>
</feature>
<dbReference type="PROSITE" id="PS50113">
    <property type="entry name" value="PAC"/>
    <property type="match status" value="1"/>
</dbReference>
<dbReference type="RefSeq" id="WP_239164804.1">
    <property type="nucleotide sequence ID" value="NZ_BAAATY010000015.1"/>
</dbReference>
<evidence type="ECO:0000259" key="13">
    <source>
        <dbReference type="PROSITE" id="PS50109"/>
    </source>
</evidence>
<evidence type="ECO:0000259" key="14">
    <source>
        <dbReference type="PROSITE" id="PS50110"/>
    </source>
</evidence>
<dbReference type="InterPro" id="IPR003661">
    <property type="entry name" value="HisK_dim/P_dom"/>
</dbReference>
<dbReference type="InterPro" id="IPR000014">
    <property type="entry name" value="PAS"/>
</dbReference>
<dbReference type="PROSITE" id="PS50110">
    <property type="entry name" value="RESPONSE_REGULATORY"/>
    <property type="match status" value="1"/>
</dbReference>
<evidence type="ECO:0000256" key="10">
    <source>
        <dbReference type="PROSITE-ProRule" id="PRU00169"/>
    </source>
</evidence>
<feature type="modified residue" description="4-aspartylphosphate" evidence="10">
    <location>
        <position position="936"/>
    </location>
</feature>
<evidence type="ECO:0000313" key="17">
    <source>
        <dbReference type="EMBL" id="GIE71362.1"/>
    </source>
</evidence>
<evidence type="ECO:0000256" key="9">
    <source>
        <dbReference type="ARBA" id="ARBA00023012"/>
    </source>
</evidence>
<feature type="transmembrane region" description="Helical" evidence="12">
    <location>
        <begin position="33"/>
        <end position="51"/>
    </location>
</feature>
<keyword evidence="7" id="KW-0418">Kinase</keyword>
<dbReference type="SMART" id="SM00388">
    <property type="entry name" value="HisKA"/>
    <property type="match status" value="1"/>
</dbReference>
<feature type="domain" description="PAS" evidence="15">
    <location>
        <begin position="357"/>
        <end position="427"/>
    </location>
</feature>
<gene>
    <name evidence="17" type="ORF">Apa02nite_074700</name>
</gene>
<organism evidence="17 18">
    <name type="scientific">Actinoplanes palleronii</name>
    <dbReference type="NCBI Taxonomy" id="113570"/>
    <lineage>
        <taxon>Bacteria</taxon>
        <taxon>Bacillati</taxon>
        <taxon>Actinomycetota</taxon>
        <taxon>Actinomycetes</taxon>
        <taxon>Micromonosporales</taxon>
        <taxon>Micromonosporaceae</taxon>
        <taxon>Actinoplanes</taxon>
    </lineage>
</organism>
<dbReference type="Pfam" id="PF13426">
    <property type="entry name" value="PAS_9"/>
    <property type="match status" value="1"/>
</dbReference>
<dbReference type="Pfam" id="PF00512">
    <property type="entry name" value="HisKA"/>
    <property type="match status" value="1"/>
</dbReference>
<evidence type="ECO:0000256" key="8">
    <source>
        <dbReference type="ARBA" id="ARBA00022840"/>
    </source>
</evidence>
<dbReference type="InterPro" id="IPR011006">
    <property type="entry name" value="CheY-like_superfamily"/>
</dbReference>
<dbReference type="SUPFAM" id="SSF52172">
    <property type="entry name" value="CheY-like"/>
    <property type="match status" value="1"/>
</dbReference>
<dbReference type="InterPro" id="IPR036890">
    <property type="entry name" value="HATPase_C_sf"/>
</dbReference>
<dbReference type="Gene3D" id="3.30.450.20">
    <property type="entry name" value="PAS domain"/>
    <property type="match status" value="2"/>
</dbReference>
<keyword evidence="18" id="KW-1185">Reference proteome</keyword>
<comment type="caution">
    <text evidence="17">The sequence shown here is derived from an EMBL/GenBank/DDBJ whole genome shotgun (WGS) entry which is preliminary data.</text>
</comment>
<dbReference type="InterPro" id="IPR036097">
    <property type="entry name" value="HisK_dim/P_sf"/>
</dbReference>
<evidence type="ECO:0000259" key="16">
    <source>
        <dbReference type="PROSITE" id="PS50113"/>
    </source>
</evidence>
<name>A0ABQ4BL12_9ACTN</name>
<dbReference type="InterPro" id="IPR001789">
    <property type="entry name" value="Sig_transdc_resp-reg_receiver"/>
</dbReference>
<dbReference type="SMART" id="SM00387">
    <property type="entry name" value="HATPase_c"/>
    <property type="match status" value="1"/>
</dbReference>
<feature type="compositionally biased region" description="Basic and acidic residues" evidence="11">
    <location>
        <begin position="1008"/>
        <end position="1020"/>
    </location>
</feature>
<keyword evidence="8" id="KW-0067">ATP-binding</keyword>
<dbReference type="Gene3D" id="3.40.50.2300">
    <property type="match status" value="1"/>
</dbReference>
<dbReference type="SUPFAM" id="SSF55781">
    <property type="entry name" value="GAF domain-like"/>
    <property type="match status" value="1"/>
</dbReference>
<comment type="subcellular location">
    <subcellularLocation>
        <location evidence="2">Cell membrane</location>
    </subcellularLocation>
</comment>
<dbReference type="SUPFAM" id="SSF55785">
    <property type="entry name" value="PYP-like sensor domain (PAS domain)"/>
    <property type="match status" value="2"/>
</dbReference>
<evidence type="ECO:0000256" key="11">
    <source>
        <dbReference type="SAM" id="MobiDB-lite"/>
    </source>
</evidence>
<proteinExistence type="predicted"/>
<dbReference type="Pfam" id="PF00072">
    <property type="entry name" value="Response_reg"/>
    <property type="match status" value="1"/>
</dbReference>
<dbReference type="PANTHER" id="PTHR43065:SF42">
    <property type="entry name" value="TWO-COMPONENT SENSOR PPRA"/>
    <property type="match status" value="1"/>
</dbReference>
<dbReference type="InterPro" id="IPR000700">
    <property type="entry name" value="PAS-assoc_C"/>
</dbReference>
<evidence type="ECO:0000256" key="6">
    <source>
        <dbReference type="ARBA" id="ARBA00022741"/>
    </source>
</evidence>
<dbReference type="InterPro" id="IPR013767">
    <property type="entry name" value="PAS_fold"/>
</dbReference>
<feature type="transmembrane region" description="Helical" evidence="12">
    <location>
        <begin position="6"/>
        <end position="21"/>
    </location>
</feature>
<keyword evidence="5" id="KW-0808">Transferase</keyword>
<dbReference type="SMART" id="SM00091">
    <property type="entry name" value="PAS"/>
    <property type="match status" value="2"/>
</dbReference>
<feature type="domain" description="Histidine kinase" evidence="13">
    <location>
        <begin position="632"/>
        <end position="861"/>
    </location>
</feature>
<dbReference type="EC" id="2.7.13.3" evidence="3"/>
<dbReference type="EMBL" id="BOMS01000124">
    <property type="protein sequence ID" value="GIE71362.1"/>
    <property type="molecule type" value="Genomic_DNA"/>
</dbReference>
<feature type="transmembrane region" description="Helical" evidence="12">
    <location>
        <begin position="145"/>
        <end position="164"/>
    </location>
</feature>
<accession>A0ABQ4BL12</accession>
<dbReference type="InterPro" id="IPR001610">
    <property type="entry name" value="PAC"/>
</dbReference>
<feature type="transmembrane region" description="Helical" evidence="12">
    <location>
        <begin position="86"/>
        <end position="107"/>
    </location>
</feature>
<keyword evidence="9" id="KW-0902">Two-component regulatory system</keyword>
<dbReference type="PROSITE" id="PS50112">
    <property type="entry name" value="PAS"/>
    <property type="match status" value="2"/>
</dbReference>
<feature type="domain" description="PAC" evidence="16">
    <location>
        <begin position="430"/>
        <end position="482"/>
    </location>
</feature>
<dbReference type="Pfam" id="PF00989">
    <property type="entry name" value="PAS"/>
    <property type="match status" value="1"/>
</dbReference>
<dbReference type="SMART" id="SM00086">
    <property type="entry name" value="PAC"/>
    <property type="match status" value="2"/>
</dbReference>
<sequence length="1030" mass="110820">MTLSVTAIFVLILLWVSWRYLRDRDPLLRDVIYVFAAVGMLFVLAIFSRLVGEPSRSVRGLFSALLLAQPVLTLRLAGRLRPVPRSLLIGATGAWALSAVPVLVLPYPLPPHVIWPCVVVFFAVEATAAWFLAIEARSRGGAARLRLWAASGGTALFGVALLVAGGGRKLAADARMIALLSAILYLLAFVPPRWLRRAWSWRAAYTVMRRLLAAPADEPAARTWQCYCEGAARVLGADAVVVLTAPENGPARVSGAAGPTAGQPEFTRADLDELLAGRQLIDALAGWTQPPAVAVAFARATGTRFVTVAPVDTSDGLGALLVLGRYRSLFAEDDLAQFTELAGQAAALAGRARALAERERLAVIVESSSDAIIATTVDGVITDWNTGAENLYGYPRAEAVGRRTSMLVHPSQQEAASLLVESIARGGRIEQQQVQRVCKDGSTVTVSLTLSPITGPDDRIAGIASIARDLTARQRADAMFEGLLEAAPDAIIWVTRDGTIALINAQAERLFGYQRQELVGQSVDVLVPERLRGTHPHQRDGYFTEPRSRPMGAGQALTAVRKDGSEFPAEISLSALETEQGMIVSTAIRDVTDRMIAQAERERLIAQAERDASERRLQHTRRLESLGQLAGGVAHDFNNILAVITNYTELIIETLEDPAAGPEDTAAVRTDLDQIARAAERATRLTKQLLAFGRRDITQAQVLVLNHVIGDVEPMLRRTLGEHIHLVTTRDQKLWPVYADPGQIEQILVNLAVNARDAMPGGGTLSIDTTNADIDADDMSATNLQPGRYVRLRVSDTGTGMPADVIERAFEPFYTTKPKGSGTGLGLATVYGIATAAGGDVHLYSEAGIGTTVTVVLPAVDAPTDVPATDVRVDVTAAAGPATETILLVEDEDALRQVAVRILSRAGYHVLAATGGAQGIHIAQTHPDRIDMMLTDVIMPKMMGNEVAARVQAIRPSLPVLYMSGYAEPVLTENGTLQDGVTIIEKPFTSRDLLCRVRGVLHRPAAGPDEREPLPRDRHPQAPQRHPQTT</sequence>
<keyword evidence="4 10" id="KW-0597">Phosphoprotein</keyword>
<protein>
    <recommendedName>
        <fullName evidence="3">histidine kinase</fullName>
        <ecNumber evidence="3">2.7.13.3</ecNumber>
    </recommendedName>
</protein>
<evidence type="ECO:0000256" key="5">
    <source>
        <dbReference type="ARBA" id="ARBA00022679"/>
    </source>
</evidence>
<keyword evidence="12" id="KW-0472">Membrane</keyword>
<comment type="catalytic activity">
    <reaction evidence="1">
        <text>ATP + protein L-histidine = ADP + protein N-phospho-L-histidine.</text>
        <dbReference type="EC" id="2.7.13.3"/>
    </reaction>
</comment>
<dbReference type="InterPro" id="IPR004358">
    <property type="entry name" value="Sig_transdc_His_kin-like_C"/>
</dbReference>
<keyword evidence="6" id="KW-0547">Nucleotide-binding</keyword>
<dbReference type="CDD" id="cd00082">
    <property type="entry name" value="HisKA"/>
    <property type="match status" value="1"/>
</dbReference>
<feature type="region of interest" description="Disordered" evidence="11">
    <location>
        <begin position="1004"/>
        <end position="1030"/>
    </location>
</feature>
<keyword evidence="12" id="KW-0812">Transmembrane</keyword>
<dbReference type="PROSITE" id="PS50109">
    <property type="entry name" value="HIS_KIN"/>
    <property type="match status" value="1"/>
</dbReference>
<dbReference type="Proteomes" id="UP000624709">
    <property type="component" value="Unassembled WGS sequence"/>
</dbReference>
<dbReference type="SUPFAM" id="SSF47384">
    <property type="entry name" value="Homodimeric domain of signal transducing histidine kinase"/>
    <property type="match status" value="1"/>
</dbReference>
<feature type="domain" description="Response regulatory" evidence="14">
    <location>
        <begin position="885"/>
        <end position="1001"/>
    </location>
</feature>
<feature type="domain" description="PAS" evidence="15">
    <location>
        <begin position="476"/>
        <end position="529"/>
    </location>
</feature>